<name>A0ABD1AKP8_CARAN</name>
<dbReference type="GO" id="GO:0006397">
    <property type="term" value="P:mRNA processing"/>
    <property type="evidence" value="ECO:0007669"/>
    <property type="project" value="UniProtKB-KW"/>
</dbReference>
<dbReference type="Pfam" id="PF01805">
    <property type="entry name" value="Surp"/>
    <property type="match status" value="2"/>
</dbReference>
<dbReference type="FunFam" id="1.10.10.790:FF:000002">
    <property type="entry name" value="Splicing factor 3A subunit 1"/>
    <property type="match status" value="1"/>
</dbReference>
<dbReference type="SMART" id="SM00648">
    <property type="entry name" value="SWAP"/>
    <property type="match status" value="3"/>
</dbReference>
<dbReference type="AlphaFoldDB" id="A0ABD1AKP8"/>
<evidence type="ECO:0000313" key="5">
    <source>
        <dbReference type="Proteomes" id="UP001558713"/>
    </source>
</evidence>
<proteinExistence type="predicted"/>
<feature type="domain" description="SURP motif" evidence="3">
    <location>
        <begin position="100"/>
        <end position="143"/>
    </location>
</feature>
<dbReference type="Gene3D" id="3.10.20.90">
    <property type="entry name" value="Phosphatidylinositol 3-kinase Catalytic Subunit, Chain A, domain 1"/>
    <property type="match status" value="1"/>
</dbReference>
<dbReference type="SUPFAM" id="SSF54236">
    <property type="entry name" value="Ubiquitin-like"/>
    <property type="match status" value="1"/>
</dbReference>
<feature type="region of interest" description="Disordered" evidence="2">
    <location>
        <begin position="249"/>
        <end position="279"/>
    </location>
</feature>
<keyword evidence="5" id="KW-1185">Reference proteome</keyword>
<feature type="compositionally biased region" description="Pro residues" evidence="2">
    <location>
        <begin position="265"/>
        <end position="279"/>
    </location>
</feature>
<accession>A0ABD1AKP8</accession>
<dbReference type="InterPro" id="IPR000626">
    <property type="entry name" value="Ubiquitin-like_dom"/>
</dbReference>
<gene>
    <name evidence="4" type="ORF">V5N11_030584</name>
</gene>
<organism evidence="4 5">
    <name type="scientific">Cardamine amara subsp. amara</name>
    <dbReference type="NCBI Taxonomy" id="228776"/>
    <lineage>
        <taxon>Eukaryota</taxon>
        <taxon>Viridiplantae</taxon>
        <taxon>Streptophyta</taxon>
        <taxon>Embryophyta</taxon>
        <taxon>Tracheophyta</taxon>
        <taxon>Spermatophyta</taxon>
        <taxon>Magnoliopsida</taxon>
        <taxon>eudicotyledons</taxon>
        <taxon>Gunneridae</taxon>
        <taxon>Pentapetalae</taxon>
        <taxon>rosids</taxon>
        <taxon>malvids</taxon>
        <taxon>Brassicales</taxon>
        <taxon>Brassicaceae</taxon>
        <taxon>Cardamineae</taxon>
        <taxon>Cardamine</taxon>
    </lineage>
</organism>
<feature type="domain" description="SURP motif" evidence="3">
    <location>
        <begin position="199"/>
        <end position="241"/>
    </location>
</feature>
<keyword evidence="1" id="KW-0507">mRNA processing</keyword>
<dbReference type="SMART" id="SM00213">
    <property type="entry name" value="UBQ"/>
    <property type="match status" value="1"/>
</dbReference>
<dbReference type="PANTHER" id="PTHR15316">
    <property type="entry name" value="SPLICEOSOME ASSOCIATED PROTEIN 114/SWAP SPLICING FACTOR-RELATED"/>
    <property type="match status" value="1"/>
</dbReference>
<comment type="caution">
    <text evidence="4">The sequence shown here is derived from an EMBL/GenBank/DDBJ whole genome shotgun (WGS) entry which is preliminary data.</text>
</comment>
<dbReference type="InterPro" id="IPR000061">
    <property type="entry name" value="Surp"/>
</dbReference>
<dbReference type="InterPro" id="IPR029071">
    <property type="entry name" value="Ubiquitin-like_domsf"/>
</dbReference>
<evidence type="ECO:0000259" key="3">
    <source>
        <dbReference type="PROSITE" id="PS50128"/>
    </source>
</evidence>
<dbReference type="SUPFAM" id="SSF109905">
    <property type="entry name" value="Surp module (SWAP domain)"/>
    <property type="match status" value="3"/>
</dbReference>
<dbReference type="InterPro" id="IPR035967">
    <property type="entry name" value="SWAP/Surp_sf"/>
</dbReference>
<dbReference type="InterPro" id="IPR045146">
    <property type="entry name" value="SF3A1"/>
</dbReference>
<dbReference type="Proteomes" id="UP001558713">
    <property type="component" value="Unassembled WGS sequence"/>
</dbReference>
<dbReference type="PANTHER" id="PTHR15316:SF1">
    <property type="entry name" value="SPLICING FACTOR 3A SUBUNIT 1"/>
    <property type="match status" value="1"/>
</dbReference>
<dbReference type="Gene3D" id="1.10.10.790">
    <property type="entry name" value="Surp module"/>
    <property type="match status" value="2"/>
</dbReference>
<dbReference type="PROSITE" id="PS50128">
    <property type="entry name" value="SURP"/>
    <property type="match status" value="3"/>
</dbReference>
<evidence type="ECO:0000256" key="2">
    <source>
        <dbReference type="SAM" id="MobiDB-lite"/>
    </source>
</evidence>
<reference evidence="4 5" key="1">
    <citation type="submission" date="2024-04" db="EMBL/GenBank/DDBJ databases">
        <title>Genome assembly C_amara_ONT_v2.</title>
        <authorList>
            <person name="Yant L."/>
            <person name="Moore C."/>
            <person name="Slenker M."/>
        </authorList>
    </citation>
    <scope>NUCLEOTIDE SEQUENCE [LARGE SCALE GENOMIC DNA]</scope>
    <source>
        <tissue evidence="4">Leaf</tissue>
    </source>
</reference>
<dbReference type="EMBL" id="JBANAX010000625">
    <property type="protein sequence ID" value="KAL1200305.1"/>
    <property type="molecule type" value="Genomic_DNA"/>
</dbReference>
<feature type="domain" description="SURP motif" evidence="3">
    <location>
        <begin position="23"/>
        <end position="66"/>
    </location>
</feature>
<evidence type="ECO:0000313" key="4">
    <source>
        <dbReference type="EMBL" id="KAL1200305.1"/>
    </source>
</evidence>
<protein>
    <submittedName>
        <fullName evidence="4">Splicing factor 3A subunit 1</fullName>
    </submittedName>
</protein>
<evidence type="ECO:0000256" key="1">
    <source>
        <dbReference type="ARBA" id="ARBA00022664"/>
    </source>
</evidence>
<sequence length="393" mass="44339">MSSSIQNELGIIVPPADTRTRTIVESAARFISKKGLDFERKILDSNPKDARFNFLRSSADPCHAYYKHKLAEYLTQNQDDTDESAIKIVLAPENVTREAIADIMAGLVIKFGSEFKLMVIDSNKDDARFNFLSSPADHFHELYRKRLTLYRANPQDSYYKQKLIDYLVQIDQKGATTDVSYPMGIKIFHAPPDVRPTTIVDRVACLETKYGSDFGLMVMASNLNDARFLFMRTADRYYMNRLRHYSSLSRDKVPDPCPHSQSRVQPPPEPRMMLPPPELMMMHMPPPEPLPLQTFVPDGRLLVPEDQFLAQHPGSSLIRVICVPDGGPVIKITVESLSVNLASLKEQIARMVQIPPSKQVLSSTAGDLKDIKRSLAYYNVGPGALLIMKVVRD</sequence>